<keyword evidence="1" id="KW-0998">Cell outer membrane</keyword>
<dbReference type="SUPFAM" id="SSF49464">
    <property type="entry name" value="Carboxypeptidase regulatory domain-like"/>
    <property type="match status" value="1"/>
</dbReference>
<keyword evidence="1" id="KW-0812">Transmembrane</keyword>
<evidence type="ECO:0000256" key="2">
    <source>
        <dbReference type="SAM" id="MobiDB-lite"/>
    </source>
</evidence>
<dbReference type="Gene3D" id="2.60.40.1120">
    <property type="entry name" value="Carboxypeptidase-like, regulatory domain"/>
    <property type="match status" value="1"/>
</dbReference>
<dbReference type="PROSITE" id="PS52016">
    <property type="entry name" value="TONB_DEPENDENT_REC_3"/>
    <property type="match status" value="1"/>
</dbReference>
<dbReference type="InterPro" id="IPR023997">
    <property type="entry name" value="TonB-dep_OMP_SusC/RagA_CS"/>
</dbReference>
<protein>
    <submittedName>
        <fullName evidence="5">Outer membrane cobalamin receptor protein</fullName>
    </submittedName>
</protein>
<proteinExistence type="inferred from homology"/>
<feature type="region of interest" description="Disordered" evidence="2">
    <location>
        <begin position="398"/>
        <end position="422"/>
    </location>
</feature>
<dbReference type="InterPro" id="IPR023996">
    <property type="entry name" value="TonB-dep_OMP_SusC/RagA"/>
</dbReference>
<evidence type="ECO:0000256" key="3">
    <source>
        <dbReference type="SAM" id="SignalP"/>
    </source>
</evidence>
<dbReference type="InterPro" id="IPR039426">
    <property type="entry name" value="TonB-dep_rcpt-like"/>
</dbReference>
<dbReference type="AlphaFoldDB" id="A0A2X2T4D7"/>
<sequence>MKRKIFLLLIALWSTTSLLWAQNKQISGTVTDEKGTPLPGVSVQIKSTTRGVATDFDGKYSIEASPGNVLLFSSMGFASQEKTIGKGGGNNLIINVQLKEDTQELGEVVVVGYGTQKKENLTGAVAAVDAKKLASRPATSITKALQGSVAGVTVISRPGGTTLNIRGRGNLGNSDPLYIVDGIEVSSNFFNAMNPNSIENISFLKDASSAAIYGAKAAYGVVLVTTKSAKTGVMQISYEGATGVQMPTYLPKMVNSAEYAEMYRLAERNTGVPEANLTFTNEMIQKYRDGSDPDRYPNTNWFDLIVRKQSFITKHNVQFSGGVEKFKYLLDGGFFREEGASRGDVTDRYNLNSKTSSDIKKWLTLTSNINFIYTKHNNTRGGINFVEALRVPPTQVAKHSNGEWGTVRNGRQTTSEETNANPYRSWAEGGRSSFTARRLLGSIAAEVRPFKKVKVTNQFAYSYYDYRGFSFANRKKGIPSFLNPASGIIAGTASTNNQMDLDWFYSDKFIYDGWLNYDQTFNDLHAVTLMIGAHTDIYSFRRLTVGRKNFASNDMNDFSGGSLKEVDQILTDTKENINYYEEESINSYFGRIGYTYDQRYLFEANFRADASSRFAKKGRWGYFPSFSVGWRVDQEKFMENATWLDGLKLRASWGENGNIKNIGLYDTYSTYNSGGTTVLGGASVPTLTEGRIGNKNLTWETTASTNLGIDLSIGKGLINITADFYNRLTKGILIRANDIMAETGLSSSQIPARNVGKVRNKGIELVLSHYKNFGDFSYNVSLNGTYNHNEIVDLGDKVDQLPPNDLWLYKKGGSIGDFYMYKANGIYSQQDIDSGNFVPLGKQKPEAGMIRYVDINGDGKIDAKDRTVVGNDVPKYTYGVNIELNYKNFSFSVMGQGIQGVKVYLRNEASQAFFDNSVPREWQRDNWTPENQGASYPKLFVPSDARYKYNTETSSFWLFNADYFRIKNITLGYTLPDEVQKILGVTNARVYLSGENLFTFRGDKRMKDFDPEVASGRGYSLVLKSYIAGLSFFF</sequence>
<keyword evidence="1" id="KW-0472">Membrane</keyword>
<keyword evidence="3" id="KW-0732">Signal</keyword>
<dbReference type="EMBL" id="UAVS01000005">
    <property type="protein sequence ID" value="SQA93995.1"/>
    <property type="molecule type" value="Genomic_DNA"/>
</dbReference>
<dbReference type="RefSeq" id="WP_111972677.1">
    <property type="nucleotide sequence ID" value="NZ_UAVS01000005.1"/>
</dbReference>
<dbReference type="NCBIfam" id="TIGR04057">
    <property type="entry name" value="SusC_RagA_signa"/>
    <property type="match status" value="1"/>
</dbReference>
<keyword evidence="5" id="KW-0675">Receptor</keyword>
<feature type="signal peptide" evidence="3">
    <location>
        <begin position="1"/>
        <end position="21"/>
    </location>
</feature>
<evidence type="ECO:0000313" key="6">
    <source>
        <dbReference type="Proteomes" id="UP000250169"/>
    </source>
</evidence>
<dbReference type="NCBIfam" id="TIGR04056">
    <property type="entry name" value="OMP_RagA_SusC"/>
    <property type="match status" value="1"/>
</dbReference>
<keyword evidence="1" id="KW-0813">Transport</keyword>
<evidence type="ECO:0000313" key="5">
    <source>
        <dbReference type="EMBL" id="SQA93995.1"/>
    </source>
</evidence>
<dbReference type="InterPro" id="IPR037066">
    <property type="entry name" value="Plug_dom_sf"/>
</dbReference>
<gene>
    <name evidence="5" type="ORF">NCTC11545_01377</name>
</gene>
<feature type="compositionally biased region" description="Polar residues" evidence="2">
    <location>
        <begin position="409"/>
        <end position="422"/>
    </location>
</feature>
<keyword evidence="1" id="KW-1134">Transmembrane beta strand</keyword>
<reference evidence="5 6" key="1">
    <citation type="submission" date="2018-06" db="EMBL/GenBank/DDBJ databases">
        <authorList>
            <consortium name="Pathogen Informatics"/>
            <person name="Doyle S."/>
        </authorList>
    </citation>
    <scope>NUCLEOTIDE SEQUENCE [LARGE SCALE GENOMIC DNA]</scope>
    <source>
        <strain evidence="5 6">NCTC11545</strain>
    </source>
</reference>
<feature type="domain" description="TonB-dependent receptor plug" evidence="4">
    <location>
        <begin position="118"/>
        <end position="221"/>
    </location>
</feature>
<evidence type="ECO:0000259" key="4">
    <source>
        <dbReference type="Pfam" id="PF07715"/>
    </source>
</evidence>
<organism evidence="5 6">
    <name type="scientific">Capnocytophaga ochracea</name>
    <dbReference type="NCBI Taxonomy" id="1018"/>
    <lineage>
        <taxon>Bacteria</taxon>
        <taxon>Pseudomonadati</taxon>
        <taxon>Bacteroidota</taxon>
        <taxon>Flavobacteriia</taxon>
        <taxon>Flavobacteriales</taxon>
        <taxon>Flavobacteriaceae</taxon>
        <taxon>Capnocytophaga</taxon>
    </lineage>
</organism>
<name>A0A2X2T4D7_CAPOC</name>
<feature type="chain" id="PRO_5015910442" evidence="3">
    <location>
        <begin position="22"/>
        <end position="1034"/>
    </location>
</feature>
<dbReference type="Pfam" id="PF07715">
    <property type="entry name" value="Plug"/>
    <property type="match status" value="1"/>
</dbReference>
<accession>A0A2X2T4D7</accession>
<dbReference type="Pfam" id="PF13715">
    <property type="entry name" value="CarbopepD_reg_2"/>
    <property type="match status" value="1"/>
</dbReference>
<evidence type="ECO:0000256" key="1">
    <source>
        <dbReference type="PROSITE-ProRule" id="PRU01360"/>
    </source>
</evidence>
<dbReference type="InterPro" id="IPR012910">
    <property type="entry name" value="Plug_dom"/>
</dbReference>
<dbReference type="Proteomes" id="UP000250169">
    <property type="component" value="Unassembled WGS sequence"/>
</dbReference>
<dbReference type="GO" id="GO:0009279">
    <property type="term" value="C:cell outer membrane"/>
    <property type="evidence" value="ECO:0007669"/>
    <property type="project" value="UniProtKB-SubCell"/>
</dbReference>
<comment type="subcellular location">
    <subcellularLocation>
        <location evidence="1">Cell outer membrane</location>
        <topology evidence="1">Multi-pass membrane protein</topology>
    </subcellularLocation>
</comment>
<dbReference type="InterPro" id="IPR008969">
    <property type="entry name" value="CarboxyPept-like_regulatory"/>
</dbReference>
<dbReference type="SUPFAM" id="SSF56935">
    <property type="entry name" value="Porins"/>
    <property type="match status" value="1"/>
</dbReference>
<comment type="similarity">
    <text evidence="1">Belongs to the TonB-dependent receptor family.</text>
</comment>
<dbReference type="Gene3D" id="2.170.130.10">
    <property type="entry name" value="TonB-dependent receptor, plug domain"/>
    <property type="match status" value="1"/>
</dbReference>